<accession>A0A0C1QX13</accession>
<sequence>MQADLVEQGALLRDPKITVEDAVRRLQISPATLYRHLPGERGSINK</sequence>
<protein>
    <recommendedName>
        <fullName evidence="3">Resolvase HTH domain-containing protein</fullName>
    </recommendedName>
</protein>
<gene>
    <name evidence="1" type="ORF">NF27_HL00050</name>
</gene>
<reference evidence="1 2" key="1">
    <citation type="submission" date="2014-11" db="EMBL/GenBank/DDBJ databases">
        <title>A Rickettsiales Symbiont of Amoebae With Ancient Features.</title>
        <authorList>
            <person name="Schulz F."/>
            <person name="Martijn J."/>
            <person name="Wascher F."/>
            <person name="Kostanjsek R."/>
            <person name="Ettema T.J."/>
            <person name="Horn M."/>
        </authorList>
    </citation>
    <scope>NUCLEOTIDE SEQUENCE [LARGE SCALE GENOMIC DNA]</scope>
    <source>
        <strain evidence="1 2">UWC36</strain>
    </source>
</reference>
<evidence type="ECO:0000313" key="2">
    <source>
        <dbReference type="Proteomes" id="UP000031258"/>
    </source>
</evidence>
<evidence type="ECO:0008006" key="3">
    <source>
        <dbReference type="Google" id="ProtNLM"/>
    </source>
</evidence>
<evidence type="ECO:0000313" key="1">
    <source>
        <dbReference type="EMBL" id="KIE04540.1"/>
    </source>
</evidence>
<dbReference type="EMBL" id="JSWE01000181">
    <property type="protein sequence ID" value="KIE04540.1"/>
    <property type="molecule type" value="Genomic_DNA"/>
</dbReference>
<comment type="caution">
    <text evidence="1">The sequence shown here is derived from an EMBL/GenBank/DDBJ whole genome shotgun (WGS) entry which is preliminary data.</text>
</comment>
<proteinExistence type="predicted"/>
<dbReference type="AlphaFoldDB" id="A0A0C1QX13"/>
<organism evidence="1 2">
    <name type="scientific">Candidatus Jidaibacter acanthamoebae</name>
    <dbReference type="NCBI Taxonomy" id="86105"/>
    <lineage>
        <taxon>Bacteria</taxon>
        <taxon>Pseudomonadati</taxon>
        <taxon>Pseudomonadota</taxon>
        <taxon>Alphaproteobacteria</taxon>
        <taxon>Rickettsiales</taxon>
        <taxon>Candidatus Midichloriaceae</taxon>
        <taxon>Candidatus Jidaibacter</taxon>
    </lineage>
</organism>
<keyword evidence="2" id="KW-1185">Reference proteome</keyword>
<name>A0A0C1QX13_9RICK</name>
<dbReference type="STRING" id="86105.NF27_HL00050"/>
<dbReference type="Proteomes" id="UP000031258">
    <property type="component" value="Unassembled WGS sequence"/>
</dbReference>